<protein>
    <submittedName>
        <fullName evidence="1">PPUP412</fullName>
    </submittedName>
</protein>
<dbReference type="EMBL" id="GBYX01476719">
    <property type="protein sequence ID" value="JAO04958.1"/>
    <property type="molecule type" value="Transcribed_RNA"/>
</dbReference>
<sequence>VVKSLSLTLTCQIMAYPLCIAQKNLKGEQELTGDFLQATFDMLHDLMRPQWPPECKMPPGESVTVDVNQSETDDMTFMIYPLLTAWLCMYSMMHLQPYANIYLSWTL</sequence>
<proteinExistence type="predicted"/>
<dbReference type="AlphaFoldDB" id="A0A0S7EQ40"/>
<gene>
    <name evidence="1" type="primary">PPUP412</name>
</gene>
<evidence type="ECO:0000313" key="1">
    <source>
        <dbReference type="EMBL" id="JAO04958.1"/>
    </source>
</evidence>
<accession>A0A0S7EQ40</accession>
<name>A0A0S7EQ40_9TELE</name>
<organism evidence="1">
    <name type="scientific">Poeciliopsis prolifica</name>
    <name type="common">blackstripe livebearer</name>
    <dbReference type="NCBI Taxonomy" id="188132"/>
    <lineage>
        <taxon>Eukaryota</taxon>
        <taxon>Metazoa</taxon>
        <taxon>Chordata</taxon>
        <taxon>Craniata</taxon>
        <taxon>Vertebrata</taxon>
        <taxon>Euteleostomi</taxon>
        <taxon>Actinopterygii</taxon>
        <taxon>Neopterygii</taxon>
        <taxon>Teleostei</taxon>
        <taxon>Neoteleostei</taxon>
        <taxon>Acanthomorphata</taxon>
        <taxon>Ovalentaria</taxon>
        <taxon>Atherinomorphae</taxon>
        <taxon>Cyprinodontiformes</taxon>
        <taxon>Poeciliidae</taxon>
        <taxon>Poeciliinae</taxon>
        <taxon>Poeciliopsis</taxon>
    </lineage>
</organism>
<feature type="non-terminal residue" evidence="1">
    <location>
        <position position="1"/>
    </location>
</feature>
<reference evidence="1" key="1">
    <citation type="submission" date="2014-12" db="EMBL/GenBank/DDBJ databases">
        <title>Parallel Evolution in Life History Adaptation Evident in the Tissue-Specific Poeciliopsis prolifica transcriptome.</title>
        <authorList>
            <person name="Jue N.K."/>
            <person name="Foley R.J."/>
            <person name="Obergfell C."/>
            <person name="Reznick D.N."/>
            <person name="O'Neill R.J."/>
            <person name="O'Neill M.J."/>
        </authorList>
    </citation>
    <scope>NUCLEOTIDE SEQUENCE</scope>
</reference>